<accession>A0ABT5DD70</accession>
<evidence type="ECO:0000313" key="2">
    <source>
        <dbReference type="EMBL" id="MDC0711627.1"/>
    </source>
</evidence>
<feature type="transmembrane region" description="Helical" evidence="1">
    <location>
        <begin position="186"/>
        <end position="219"/>
    </location>
</feature>
<keyword evidence="1" id="KW-1133">Transmembrane helix</keyword>
<dbReference type="RefSeq" id="WP_272141604.1">
    <property type="nucleotide sequence ID" value="NZ_JAQNDM010000002.1"/>
</dbReference>
<evidence type="ECO:0000256" key="1">
    <source>
        <dbReference type="SAM" id="Phobius"/>
    </source>
</evidence>
<dbReference type="EMBL" id="JAQNDM010000002">
    <property type="protein sequence ID" value="MDC0711627.1"/>
    <property type="molecule type" value="Genomic_DNA"/>
</dbReference>
<evidence type="ECO:0000313" key="3">
    <source>
        <dbReference type="Proteomes" id="UP001221838"/>
    </source>
</evidence>
<gene>
    <name evidence="2" type="ORF">POL68_24375</name>
</gene>
<protein>
    <submittedName>
        <fullName evidence="2">AHH domain-containing protein</fullName>
    </submittedName>
</protein>
<comment type="caution">
    <text evidence="2">The sequence shown here is derived from an EMBL/GenBank/DDBJ whole genome shotgun (WGS) entry which is preliminary data.</text>
</comment>
<name>A0ABT5DD70_9BACT</name>
<sequence length="450" mass="48535">MLPWRMLWKAEALFLVLLVGCASIPRVPLVENTGQGKAVVHVPLTADLPPVELKEAEFQQAVSRLAREVRLTGTPRQTAEKAFQMDPQSGNYLYLQRDKKLVPAGGEPWDGTLTQEDLALAERYRLWCQSAYHSYGDCLGGALVAGRYLDMQGRYVWTLAMSKSPVLGEMKKALGEMVEFRTLISAALWTLGSMLLILLLNPVAPALVAVLGVGMLLYVGYDTLRNLVTGWAELTGAAKAATTFEQLREAGERFGRILGRESARAFALLLVAAIGSTAQRFAAKVPTLPGSAQVAMQAEGQAGIWLPALGTVEEIAVSAEGVSITLPANAVAMGARPSRGNGPCIETHHIATICNDKSTARGGAWTPRFRAIFARAGMTLDDPANKMPLPGHYGPHPERYHQIVMEEIADATATCRSVVECREALTGVLRALAKDIATPGTELNQLVTRP</sequence>
<keyword evidence="1" id="KW-0812">Transmembrane</keyword>
<reference evidence="2 3" key="1">
    <citation type="submission" date="2022-11" db="EMBL/GenBank/DDBJ databases">
        <title>Minimal conservation of predation-associated metabolite biosynthetic gene clusters underscores biosynthetic potential of Myxococcota including descriptions for ten novel species: Archangium lansinium sp. nov., Myxococcus landrumus sp. nov., Nannocystis bai.</title>
        <authorList>
            <person name="Ahearne A."/>
            <person name="Stevens C."/>
            <person name="Dowd S."/>
        </authorList>
    </citation>
    <scope>NUCLEOTIDE SEQUENCE [LARGE SCALE GENOMIC DNA]</scope>
    <source>
        <strain evidence="2 3">NCWAL01</strain>
    </source>
</reference>
<proteinExistence type="predicted"/>
<dbReference type="InterPro" id="IPR032871">
    <property type="entry name" value="AHH_dom_containing"/>
</dbReference>
<keyword evidence="1" id="KW-0472">Membrane</keyword>
<keyword evidence="3" id="KW-1185">Reference proteome</keyword>
<dbReference type="Pfam" id="PF14412">
    <property type="entry name" value="AHH"/>
    <property type="match status" value="1"/>
</dbReference>
<dbReference type="Proteomes" id="UP001221838">
    <property type="component" value="Unassembled WGS sequence"/>
</dbReference>
<organism evidence="2 3">
    <name type="scientific">Stigmatella ashevillensis</name>
    <dbReference type="NCBI Taxonomy" id="2995309"/>
    <lineage>
        <taxon>Bacteria</taxon>
        <taxon>Pseudomonadati</taxon>
        <taxon>Myxococcota</taxon>
        <taxon>Myxococcia</taxon>
        <taxon>Myxococcales</taxon>
        <taxon>Cystobacterineae</taxon>
        <taxon>Archangiaceae</taxon>
        <taxon>Stigmatella</taxon>
    </lineage>
</organism>